<dbReference type="HOGENOM" id="CLU_037162_3_1_10"/>
<dbReference type="STRING" id="400092.PKOR_14090"/>
<keyword evidence="3" id="KW-1185">Reference proteome</keyword>
<dbReference type="GO" id="GO:0016787">
    <property type="term" value="F:hydrolase activity"/>
    <property type="evidence" value="ECO:0007669"/>
    <property type="project" value="UniProtKB-KW"/>
</dbReference>
<dbReference type="Pfam" id="PF21906">
    <property type="entry name" value="WHD_NrtR"/>
    <property type="match status" value="1"/>
</dbReference>
<dbReference type="CDD" id="cd18873">
    <property type="entry name" value="NUDIX_NadM_like"/>
    <property type="match status" value="1"/>
</dbReference>
<feature type="domain" description="Nudix hydrolase" evidence="1">
    <location>
        <begin position="10"/>
        <end position="156"/>
    </location>
</feature>
<evidence type="ECO:0000313" key="2">
    <source>
        <dbReference type="EMBL" id="AKD05728.1"/>
    </source>
</evidence>
<dbReference type="InterPro" id="IPR000086">
    <property type="entry name" value="NUDIX_hydrolase_dom"/>
</dbReference>
<dbReference type="InterPro" id="IPR054105">
    <property type="entry name" value="WHD_NrtR"/>
</dbReference>
<proteinExistence type="predicted"/>
<dbReference type="Pfam" id="PF00293">
    <property type="entry name" value="NUDIX"/>
    <property type="match status" value="1"/>
</dbReference>
<dbReference type="Gene3D" id="3.90.79.10">
    <property type="entry name" value="Nucleoside Triphosphate Pyrophosphohydrolase"/>
    <property type="match status" value="1"/>
</dbReference>
<dbReference type="InterPro" id="IPR015797">
    <property type="entry name" value="NUDIX_hydrolase-like_dom_sf"/>
</dbReference>
<dbReference type="PANTHER" id="PTHR43736">
    <property type="entry name" value="ADP-RIBOSE PYROPHOSPHATASE"/>
    <property type="match status" value="1"/>
</dbReference>
<protein>
    <submittedName>
        <fullName evidence="2">NUDIX hydrolase</fullName>
    </submittedName>
</protein>
<evidence type="ECO:0000259" key="1">
    <source>
        <dbReference type="PROSITE" id="PS51462"/>
    </source>
</evidence>
<accession>A0A0E3ZJL1</accession>
<dbReference type="Gene3D" id="1.10.10.10">
    <property type="entry name" value="Winged helix-like DNA-binding domain superfamily/Winged helix DNA-binding domain"/>
    <property type="match status" value="1"/>
</dbReference>
<dbReference type="AlphaFoldDB" id="A0A0E3ZJL1"/>
<dbReference type="Proteomes" id="UP000033109">
    <property type="component" value="Chromosome"/>
</dbReference>
<dbReference type="PROSITE" id="PS51462">
    <property type="entry name" value="NUDIX"/>
    <property type="match status" value="1"/>
</dbReference>
<dbReference type="PANTHER" id="PTHR43736:SF4">
    <property type="entry name" value="SLR1690 PROTEIN"/>
    <property type="match status" value="1"/>
</dbReference>
<dbReference type="InterPro" id="IPR036388">
    <property type="entry name" value="WH-like_DNA-bd_sf"/>
</dbReference>
<evidence type="ECO:0000313" key="3">
    <source>
        <dbReference type="Proteomes" id="UP000033109"/>
    </source>
</evidence>
<keyword evidence="2" id="KW-0378">Hydrolase</keyword>
<gene>
    <name evidence="2" type="ORF">PKOR_14090</name>
</gene>
<dbReference type="SUPFAM" id="SSF55811">
    <property type="entry name" value="Nudix"/>
    <property type="match status" value="1"/>
</dbReference>
<dbReference type="InterPro" id="IPR036390">
    <property type="entry name" value="WH_DNA-bd_sf"/>
</dbReference>
<dbReference type="PATRIC" id="fig|400092.3.peg.3069"/>
<dbReference type="KEGG" id="pko:PKOR_14090"/>
<dbReference type="SUPFAM" id="SSF46785">
    <property type="entry name" value="Winged helix' DNA-binding domain"/>
    <property type="match status" value="1"/>
</dbReference>
<name>A0A0E3ZJL1_9BACT</name>
<reference evidence="2 3" key="1">
    <citation type="journal article" date="2015" name="Sci. Rep.">
        <title>Unraveling adaptation of Pontibacter korlensis to radiation and infertility in desert through complete genome and comparative transcriptomic analysis.</title>
        <authorList>
            <person name="Dai J."/>
            <person name="Dai W."/>
            <person name="Qiu C."/>
            <person name="Yang Z."/>
            <person name="Zhang Y."/>
            <person name="Zhou M."/>
            <person name="Zhang L."/>
            <person name="Fang C."/>
            <person name="Gao Q."/>
            <person name="Yang Q."/>
            <person name="Li X."/>
            <person name="Wang Z."/>
            <person name="Wang Z."/>
            <person name="Jia Z."/>
            <person name="Chen X."/>
        </authorList>
    </citation>
    <scope>NUCLEOTIDE SEQUENCE [LARGE SCALE GENOMIC DNA]</scope>
    <source>
        <strain evidence="2 3">X14-1T</strain>
    </source>
</reference>
<sequence length="242" mass="28291">MPFSFPFLSELTLDCVILAFHEDKLKVLLLRLRQTQDWSLPGGLIRKDEGVDEAACRTLKERTGLEHIFLQQFKVFGQVKRYDKEEIKEKLKHLVAPEKWFDRAVSVGYYALVDYAKVTPAPDALADECRWWDVQSLPSLLFDHQHIIQVARQSLRIQLNWQPIGYNLLPEEFTMPELQRLYETILGRALDPRNFQRKMLGLGILDRLGIRRKGGAHKAPYLYRFNKGHYDAVLKEGNMFFT</sequence>
<dbReference type="EMBL" id="CP009621">
    <property type="protein sequence ID" value="AKD05728.1"/>
    <property type="molecule type" value="Genomic_DNA"/>
</dbReference>
<organism evidence="2 3">
    <name type="scientific">Pontibacter korlensis</name>
    <dbReference type="NCBI Taxonomy" id="400092"/>
    <lineage>
        <taxon>Bacteria</taxon>
        <taxon>Pseudomonadati</taxon>
        <taxon>Bacteroidota</taxon>
        <taxon>Cytophagia</taxon>
        <taxon>Cytophagales</taxon>
        <taxon>Hymenobacteraceae</taxon>
        <taxon>Pontibacter</taxon>
    </lineage>
</organism>